<dbReference type="InterPro" id="IPR038301">
    <property type="entry name" value="AraC-like_sf"/>
</dbReference>
<evidence type="ECO:0000313" key="1">
    <source>
        <dbReference type="EMBL" id="XBO41817.1"/>
    </source>
</evidence>
<dbReference type="EMBL" id="CP157484">
    <property type="protein sequence ID" value="XBO41817.1"/>
    <property type="molecule type" value="Genomic_DNA"/>
</dbReference>
<dbReference type="InterPro" id="IPR010848">
    <property type="entry name" value="DUF1465"/>
</dbReference>
<reference evidence="1" key="1">
    <citation type="submission" date="2024-05" db="EMBL/GenBank/DDBJ databases">
        <authorList>
            <person name="Kim S."/>
            <person name="Heo J."/>
            <person name="Choi H."/>
            <person name="Choi Y."/>
            <person name="Kwon S.-W."/>
            <person name="Kim Y."/>
        </authorList>
    </citation>
    <scope>NUCLEOTIDE SEQUENCE</scope>
    <source>
        <strain evidence="1">KACC 23698</strain>
    </source>
</reference>
<gene>
    <name evidence="1" type="ORF">ABEG18_19415</name>
</gene>
<accession>A0AAU7JNK0</accession>
<name>A0AAU7JNK0_9HYPH</name>
<sequence>MNDVQPQASVPRPVSFAQSFVGSDAFRTLFREGMSLVEATAAYLDGEGREESKDLPRLAALAYASESMRLTTRLMQLASWLLLQRAVAEGELSSVDAQRQKEKVRLSSQNGASSPEAMEALPAQLRVLIGSSLRLQGRILHLDRLMEGKFDDAPLAPNPVAMQQRLLQSAFRS</sequence>
<dbReference type="Pfam" id="PF07323">
    <property type="entry name" value="DUF1465"/>
    <property type="match status" value="1"/>
</dbReference>
<organism evidence="1">
    <name type="scientific">Alsobacter sp. KACC 23698</name>
    <dbReference type="NCBI Taxonomy" id="3149229"/>
    <lineage>
        <taxon>Bacteria</taxon>
        <taxon>Pseudomonadati</taxon>
        <taxon>Pseudomonadota</taxon>
        <taxon>Alphaproteobacteria</taxon>
        <taxon>Hyphomicrobiales</taxon>
        <taxon>Alsobacteraceae</taxon>
        <taxon>Alsobacter</taxon>
    </lineage>
</organism>
<dbReference type="AlphaFoldDB" id="A0AAU7JNK0"/>
<proteinExistence type="predicted"/>
<dbReference type="Gene3D" id="1.10.8.930">
    <property type="entry name" value="Protein of unknown function DUF1465"/>
    <property type="match status" value="1"/>
</dbReference>
<protein>
    <submittedName>
        <fullName evidence="1">DUF1465 family protein</fullName>
    </submittedName>
</protein>